<name>B3LVX4_DROAN</name>
<evidence type="ECO:0000256" key="1">
    <source>
        <dbReference type="SAM" id="SignalP"/>
    </source>
</evidence>
<dbReference type="InterPro" id="IPR046350">
    <property type="entry name" value="Cystatin_sf"/>
</dbReference>
<keyword evidence="3" id="KW-1185">Reference proteome</keyword>
<dbReference type="HOGENOM" id="CLU_162219_0_0_1"/>
<dbReference type="Proteomes" id="UP000007801">
    <property type="component" value="Unassembled WGS sequence"/>
</dbReference>
<dbReference type="AlphaFoldDB" id="B3LVX4"/>
<accession>B3LVX4</accession>
<organism evidence="2 3">
    <name type="scientific">Drosophila ananassae</name>
    <name type="common">Fruit fly</name>
    <dbReference type="NCBI Taxonomy" id="7217"/>
    <lineage>
        <taxon>Eukaryota</taxon>
        <taxon>Metazoa</taxon>
        <taxon>Ecdysozoa</taxon>
        <taxon>Arthropoda</taxon>
        <taxon>Hexapoda</taxon>
        <taxon>Insecta</taxon>
        <taxon>Pterygota</taxon>
        <taxon>Neoptera</taxon>
        <taxon>Endopterygota</taxon>
        <taxon>Diptera</taxon>
        <taxon>Brachycera</taxon>
        <taxon>Muscomorpha</taxon>
        <taxon>Ephydroidea</taxon>
        <taxon>Drosophilidae</taxon>
        <taxon>Drosophila</taxon>
        <taxon>Sophophora</taxon>
    </lineage>
</organism>
<keyword evidence="1" id="KW-0732">Signal</keyword>
<sequence>MEPLCLVGLLCLGFVGLGVADEPAPVPGGVYRFEDDCKEEAKGLLDSSLAKLARKDGPTYKTVSLATVTRELEAGNLFTYEVELEHGAENKQCIVRLLNQPWREEKVTKIQVKCGEEEEVAHNFISEESYFERY</sequence>
<dbReference type="PhylomeDB" id="B3LVX4"/>
<dbReference type="Gene3D" id="3.10.450.10">
    <property type="match status" value="1"/>
</dbReference>
<dbReference type="OMA" id="NQPWREE"/>
<evidence type="ECO:0008006" key="4">
    <source>
        <dbReference type="Google" id="ProtNLM"/>
    </source>
</evidence>
<feature type="chain" id="PRO_5002791775" description="Cystatin domain-containing protein" evidence="1">
    <location>
        <begin position="21"/>
        <end position="134"/>
    </location>
</feature>
<proteinExistence type="predicted"/>
<feature type="signal peptide" evidence="1">
    <location>
        <begin position="1"/>
        <end position="20"/>
    </location>
</feature>
<dbReference type="eggNOG" id="ENOG502SC50">
    <property type="taxonomic scope" value="Eukaryota"/>
</dbReference>
<protein>
    <recommendedName>
        <fullName evidence="4">Cystatin domain-containing protein</fullName>
    </recommendedName>
</protein>
<dbReference type="EMBL" id="CH902617">
    <property type="protein sequence ID" value="EDV41507.1"/>
    <property type="molecule type" value="Genomic_DNA"/>
</dbReference>
<evidence type="ECO:0000313" key="3">
    <source>
        <dbReference type="Proteomes" id="UP000007801"/>
    </source>
</evidence>
<dbReference type="OrthoDB" id="1908104at2759"/>
<dbReference type="InParanoid" id="B3LVX4"/>
<dbReference type="GeneID" id="6500257"/>
<dbReference type="SUPFAM" id="SSF54403">
    <property type="entry name" value="Cystatin/monellin"/>
    <property type="match status" value="1"/>
</dbReference>
<dbReference type="KEGG" id="dan:6500257"/>
<reference evidence="2 3" key="1">
    <citation type="journal article" date="2007" name="Nature">
        <title>Evolution of genes and genomes on the Drosophila phylogeny.</title>
        <authorList>
            <consortium name="Drosophila 12 Genomes Consortium"/>
            <person name="Clark A.G."/>
            <person name="Eisen M.B."/>
            <person name="Smith D.R."/>
            <person name="Bergman C.M."/>
            <person name="Oliver B."/>
            <person name="Markow T.A."/>
            <person name="Kaufman T.C."/>
            <person name="Kellis M."/>
            <person name="Gelbart W."/>
            <person name="Iyer V.N."/>
            <person name="Pollard D.A."/>
            <person name="Sackton T.B."/>
            <person name="Larracuente A.M."/>
            <person name="Singh N.D."/>
            <person name="Abad J.P."/>
            <person name="Abt D.N."/>
            <person name="Adryan B."/>
            <person name="Aguade M."/>
            <person name="Akashi H."/>
            <person name="Anderson W.W."/>
            <person name="Aquadro C.F."/>
            <person name="Ardell D.H."/>
            <person name="Arguello R."/>
            <person name="Artieri C.G."/>
            <person name="Barbash D.A."/>
            <person name="Barker D."/>
            <person name="Barsanti P."/>
            <person name="Batterham P."/>
            <person name="Batzoglou S."/>
            <person name="Begun D."/>
            <person name="Bhutkar A."/>
            <person name="Blanco E."/>
            <person name="Bosak S.A."/>
            <person name="Bradley R.K."/>
            <person name="Brand A.D."/>
            <person name="Brent M.R."/>
            <person name="Brooks A.N."/>
            <person name="Brown R.H."/>
            <person name="Butlin R.K."/>
            <person name="Caggese C."/>
            <person name="Calvi B.R."/>
            <person name="Bernardo de Carvalho A."/>
            <person name="Caspi A."/>
            <person name="Castrezana S."/>
            <person name="Celniker S.E."/>
            <person name="Chang J.L."/>
            <person name="Chapple C."/>
            <person name="Chatterji S."/>
            <person name="Chinwalla A."/>
            <person name="Civetta A."/>
            <person name="Clifton S.W."/>
            <person name="Comeron J.M."/>
            <person name="Costello J.C."/>
            <person name="Coyne J.A."/>
            <person name="Daub J."/>
            <person name="David R.G."/>
            <person name="Delcher A.L."/>
            <person name="Delehaunty K."/>
            <person name="Do C.B."/>
            <person name="Ebling H."/>
            <person name="Edwards K."/>
            <person name="Eickbush T."/>
            <person name="Evans J.D."/>
            <person name="Filipski A."/>
            <person name="Findeiss S."/>
            <person name="Freyhult E."/>
            <person name="Fulton L."/>
            <person name="Fulton R."/>
            <person name="Garcia A.C."/>
            <person name="Gardiner A."/>
            <person name="Garfield D.A."/>
            <person name="Garvin B.E."/>
            <person name="Gibson G."/>
            <person name="Gilbert D."/>
            <person name="Gnerre S."/>
            <person name="Godfrey J."/>
            <person name="Good R."/>
            <person name="Gotea V."/>
            <person name="Gravely B."/>
            <person name="Greenberg A.J."/>
            <person name="Griffiths-Jones S."/>
            <person name="Gross S."/>
            <person name="Guigo R."/>
            <person name="Gustafson E.A."/>
            <person name="Haerty W."/>
            <person name="Hahn M.W."/>
            <person name="Halligan D.L."/>
            <person name="Halpern A.L."/>
            <person name="Halter G.M."/>
            <person name="Han M.V."/>
            <person name="Heger A."/>
            <person name="Hillier L."/>
            <person name="Hinrichs A.S."/>
            <person name="Holmes I."/>
            <person name="Hoskins R.A."/>
            <person name="Hubisz M.J."/>
            <person name="Hultmark D."/>
            <person name="Huntley M.A."/>
            <person name="Jaffe D.B."/>
            <person name="Jagadeeshan S."/>
            <person name="Jeck W.R."/>
            <person name="Johnson J."/>
            <person name="Jones C.D."/>
            <person name="Jordan W.C."/>
            <person name="Karpen G.H."/>
            <person name="Kataoka E."/>
            <person name="Keightley P.D."/>
            <person name="Kheradpour P."/>
            <person name="Kirkness E.F."/>
            <person name="Koerich L.B."/>
            <person name="Kristiansen K."/>
            <person name="Kudrna D."/>
            <person name="Kulathinal R.J."/>
            <person name="Kumar S."/>
            <person name="Kwok R."/>
            <person name="Lander E."/>
            <person name="Langley C.H."/>
            <person name="Lapoint R."/>
            <person name="Lazzaro B.P."/>
            <person name="Lee S.J."/>
            <person name="Levesque L."/>
            <person name="Li R."/>
            <person name="Lin C.F."/>
            <person name="Lin M.F."/>
            <person name="Lindblad-Toh K."/>
            <person name="Llopart A."/>
            <person name="Long M."/>
            <person name="Low L."/>
            <person name="Lozovsky E."/>
            <person name="Lu J."/>
            <person name="Luo M."/>
            <person name="Machado C.A."/>
            <person name="Makalowski W."/>
            <person name="Marzo M."/>
            <person name="Matsuda M."/>
            <person name="Matzkin L."/>
            <person name="McAllister B."/>
            <person name="McBride C.S."/>
            <person name="McKernan B."/>
            <person name="McKernan K."/>
            <person name="Mendez-Lago M."/>
            <person name="Minx P."/>
            <person name="Mollenhauer M.U."/>
            <person name="Montooth K."/>
            <person name="Mount S.M."/>
            <person name="Mu X."/>
            <person name="Myers E."/>
            <person name="Negre B."/>
            <person name="Newfeld S."/>
            <person name="Nielsen R."/>
            <person name="Noor M.A."/>
            <person name="O'Grady P."/>
            <person name="Pachter L."/>
            <person name="Papaceit M."/>
            <person name="Parisi M.J."/>
            <person name="Parisi M."/>
            <person name="Parts L."/>
            <person name="Pedersen J.S."/>
            <person name="Pesole G."/>
            <person name="Phillippy A.M."/>
            <person name="Ponting C.P."/>
            <person name="Pop M."/>
            <person name="Porcelli D."/>
            <person name="Powell J.R."/>
            <person name="Prohaska S."/>
            <person name="Pruitt K."/>
            <person name="Puig M."/>
            <person name="Quesneville H."/>
            <person name="Ram K.R."/>
            <person name="Rand D."/>
            <person name="Rasmussen M.D."/>
            <person name="Reed L.K."/>
            <person name="Reenan R."/>
            <person name="Reily A."/>
            <person name="Remington K.A."/>
            <person name="Rieger T.T."/>
            <person name="Ritchie M.G."/>
            <person name="Robin C."/>
            <person name="Rogers Y.H."/>
            <person name="Rohde C."/>
            <person name="Rozas J."/>
            <person name="Rubenfield M.J."/>
            <person name="Ruiz A."/>
            <person name="Russo S."/>
            <person name="Salzberg S.L."/>
            <person name="Sanchez-Gracia A."/>
            <person name="Saranga D.J."/>
            <person name="Sato H."/>
            <person name="Schaeffer S.W."/>
            <person name="Schatz M.C."/>
            <person name="Schlenke T."/>
            <person name="Schwartz R."/>
            <person name="Segarra C."/>
            <person name="Singh R.S."/>
            <person name="Sirot L."/>
            <person name="Sirota M."/>
            <person name="Sisneros N.B."/>
            <person name="Smith C.D."/>
            <person name="Smith T.F."/>
            <person name="Spieth J."/>
            <person name="Stage D.E."/>
            <person name="Stark A."/>
            <person name="Stephan W."/>
            <person name="Strausberg R.L."/>
            <person name="Strempel S."/>
            <person name="Sturgill D."/>
            <person name="Sutton G."/>
            <person name="Sutton G.G."/>
            <person name="Tao W."/>
            <person name="Teichmann S."/>
            <person name="Tobari Y.N."/>
            <person name="Tomimura Y."/>
            <person name="Tsolas J.M."/>
            <person name="Valente V.L."/>
            <person name="Venter E."/>
            <person name="Venter J.C."/>
            <person name="Vicario S."/>
            <person name="Vieira F.G."/>
            <person name="Vilella A.J."/>
            <person name="Villasante A."/>
            <person name="Walenz B."/>
            <person name="Wang J."/>
            <person name="Wasserman M."/>
            <person name="Watts T."/>
            <person name="Wilson D."/>
            <person name="Wilson R.K."/>
            <person name="Wing R.A."/>
            <person name="Wolfner M.F."/>
            <person name="Wong A."/>
            <person name="Wong G.K."/>
            <person name="Wu C.I."/>
            <person name="Wu G."/>
            <person name="Yamamoto D."/>
            <person name="Yang H.P."/>
            <person name="Yang S.P."/>
            <person name="Yorke J.A."/>
            <person name="Yoshida K."/>
            <person name="Zdobnov E."/>
            <person name="Zhang P."/>
            <person name="Zhang Y."/>
            <person name="Zimin A.V."/>
            <person name="Baldwin J."/>
            <person name="Abdouelleil A."/>
            <person name="Abdulkadir J."/>
            <person name="Abebe A."/>
            <person name="Abera B."/>
            <person name="Abreu J."/>
            <person name="Acer S.C."/>
            <person name="Aftuck L."/>
            <person name="Alexander A."/>
            <person name="An P."/>
            <person name="Anderson E."/>
            <person name="Anderson S."/>
            <person name="Arachi H."/>
            <person name="Azer M."/>
            <person name="Bachantsang P."/>
            <person name="Barry A."/>
            <person name="Bayul T."/>
            <person name="Berlin A."/>
            <person name="Bessette D."/>
            <person name="Bloom T."/>
            <person name="Blye J."/>
            <person name="Boguslavskiy L."/>
            <person name="Bonnet C."/>
            <person name="Boukhgalter B."/>
            <person name="Bourzgui I."/>
            <person name="Brown A."/>
            <person name="Cahill P."/>
            <person name="Channer S."/>
            <person name="Cheshatsang Y."/>
            <person name="Chuda L."/>
            <person name="Citroen M."/>
            <person name="Collymore A."/>
            <person name="Cooke P."/>
            <person name="Costello M."/>
            <person name="D'Aco K."/>
            <person name="Daza R."/>
            <person name="De Haan G."/>
            <person name="DeGray S."/>
            <person name="DeMaso C."/>
            <person name="Dhargay N."/>
            <person name="Dooley K."/>
            <person name="Dooley E."/>
            <person name="Doricent M."/>
            <person name="Dorje P."/>
            <person name="Dorjee K."/>
            <person name="Dupes A."/>
            <person name="Elong R."/>
            <person name="Falk J."/>
            <person name="Farina A."/>
            <person name="Faro S."/>
            <person name="Ferguson D."/>
            <person name="Fisher S."/>
            <person name="Foley C.D."/>
            <person name="Franke A."/>
            <person name="Friedrich D."/>
            <person name="Gadbois L."/>
            <person name="Gearin G."/>
            <person name="Gearin C.R."/>
            <person name="Giannoukos G."/>
            <person name="Goode T."/>
            <person name="Graham J."/>
            <person name="Grandbois E."/>
            <person name="Grewal S."/>
            <person name="Gyaltsen K."/>
            <person name="Hafez N."/>
            <person name="Hagos B."/>
            <person name="Hall J."/>
            <person name="Henson C."/>
            <person name="Hollinger A."/>
            <person name="Honan T."/>
            <person name="Huard M.D."/>
            <person name="Hughes L."/>
            <person name="Hurhula B."/>
            <person name="Husby M.E."/>
            <person name="Kamat A."/>
            <person name="Kanga B."/>
            <person name="Kashin S."/>
            <person name="Khazanovich D."/>
            <person name="Kisner P."/>
            <person name="Lance K."/>
            <person name="Lara M."/>
            <person name="Lee W."/>
            <person name="Lennon N."/>
            <person name="Letendre F."/>
            <person name="LeVine R."/>
            <person name="Lipovsky A."/>
            <person name="Liu X."/>
            <person name="Liu J."/>
            <person name="Liu S."/>
            <person name="Lokyitsang T."/>
            <person name="Lokyitsang Y."/>
            <person name="Lubonja R."/>
            <person name="Lui A."/>
            <person name="MacDonald P."/>
            <person name="Magnisalis V."/>
            <person name="Maru K."/>
            <person name="Matthews C."/>
            <person name="McCusker W."/>
            <person name="McDonough S."/>
            <person name="Mehta T."/>
            <person name="Meldrim J."/>
            <person name="Meneus L."/>
            <person name="Mihai O."/>
            <person name="Mihalev A."/>
            <person name="Mihova T."/>
            <person name="Mittelman R."/>
            <person name="Mlenga V."/>
            <person name="Montmayeur A."/>
            <person name="Mulrain L."/>
            <person name="Navidi A."/>
            <person name="Naylor J."/>
            <person name="Negash T."/>
            <person name="Nguyen T."/>
            <person name="Nguyen N."/>
            <person name="Nicol R."/>
            <person name="Norbu C."/>
            <person name="Norbu N."/>
            <person name="Novod N."/>
            <person name="O'Neill B."/>
            <person name="Osman S."/>
            <person name="Markiewicz E."/>
            <person name="Oyono O.L."/>
            <person name="Patti C."/>
            <person name="Phunkhang P."/>
            <person name="Pierre F."/>
            <person name="Priest M."/>
            <person name="Raghuraman S."/>
            <person name="Rege F."/>
            <person name="Reyes R."/>
            <person name="Rise C."/>
            <person name="Rogov P."/>
            <person name="Ross K."/>
            <person name="Ryan E."/>
            <person name="Settipalli S."/>
            <person name="Shea T."/>
            <person name="Sherpa N."/>
            <person name="Shi L."/>
            <person name="Shih D."/>
            <person name="Sparrow T."/>
            <person name="Spaulding J."/>
            <person name="Stalker J."/>
            <person name="Stange-Thomann N."/>
            <person name="Stavropoulos S."/>
            <person name="Stone C."/>
            <person name="Strader C."/>
            <person name="Tesfaye S."/>
            <person name="Thomson T."/>
            <person name="Thoulutsang Y."/>
            <person name="Thoulutsang D."/>
            <person name="Topham K."/>
            <person name="Topping I."/>
            <person name="Tsamla T."/>
            <person name="Vassiliev H."/>
            <person name="Vo A."/>
            <person name="Wangchuk T."/>
            <person name="Wangdi T."/>
            <person name="Weiand M."/>
            <person name="Wilkinson J."/>
            <person name="Wilson A."/>
            <person name="Yadav S."/>
            <person name="Young G."/>
            <person name="Yu Q."/>
            <person name="Zembek L."/>
            <person name="Zhong D."/>
            <person name="Zimmer A."/>
            <person name="Zwirko Z."/>
            <person name="Jaffe D.B."/>
            <person name="Alvarez P."/>
            <person name="Brockman W."/>
            <person name="Butler J."/>
            <person name="Chin C."/>
            <person name="Gnerre S."/>
            <person name="Grabherr M."/>
            <person name="Kleber M."/>
            <person name="Mauceli E."/>
            <person name="MacCallum I."/>
        </authorList>
    </citation>
    <scope>NUCLEOTIDE SEQUENCE [LARGE SCALE GENOMIC DNA]</scope>
    <source>
        <strain evidence="3">Tucson 14024-0371.13</strain>
    </source>
</reference>
<evidence type="ECO:0000313" key="2">
    <source>
        <dbReference type="EMBL" id="EDV41507.1"/>
    </source>
</evidence>
<gene>
    <name evidence="2" type="primary">Dana\GF17473</name>
    <name evidence="2" type="synonym">dana_GLEANR_18736</name>
    <name evidence="2" type="ORF">GF17473</name>
</gene>